<feature type="non-terminal residue" evidence="1">
    <location>
        <position position="1"/>
    </location>
</feature>
<evidence type="ECO:0000313" key="2">
    <source>
        <dbReference type="Proteomes" id="UP000218811"/>
    </source>
</evidence>
<dbReference type="Gene3D" id="3.30.420.10">
    <property type="entry name" value="Ribonuclease H-like superfamily/Ribonuclease H"/>
    <property type="match status" value="1"/>
</dbReference>
<proteinExistence type="predicted"/>
<evidence type="ECO:0000313" key="1">
    <source>
        <dbReference type="EMBL" id="PCH35586.1"/>
    </source>
</evidence>
<organism evidence="1 2">
    <name type="scientific">Wolfiporia cocos (strain MD-104)</name>
    <name type="common">Brown rot fungus</name>
    <dbReference type="NCBI Taxonomy" id="742152"/>
    <lineage>
        <taxon>Eukaryota</taxon>
        <taxon>Fungi</taxon>
        <taxon>Dikarya</taxon>
        <taxon>Basidiomycota</taxon>
        <taxon>Agaricomycotina</taxon>
        <taxon>Agaricomycetes</taxon>
        <taxon>Polyporales</taxon>
        <taxon>Phaeolaceae</taxon>
        <taxon>Wolfiporia</taxon>
    </lineage>
</organism>
<dbReference type="EMBL" id="KB467854">
    <property type="protein sequence ID" value="PCH35586.1"/>
    <property type="molecule type" value="Genomic_DNA"/>
</dbReference>
<sequence>SDVLKTHPNTTVIHYFTNNTTALRTIYSTHNHPTQTNSILFITHTDSLLCAHPNLTIILHWCPSHKGIPGNKSADCLAKHATTLPSSHPSTLTWLRQHVKRQALQCWQREFHSTPNINRHYTHTLFPPSNTLHPTLRKFTGTRNVQSRIIHCITAQGHFSEYYSRFVPTETTSCPCDTHTLISKMQTLISTRHHLTRISPSITLHILLSTPKGLQALQRFLEHSTAFLKT</sequence>
<reference evidence="1 2" key="1">
    <citation type="journal article" date="2012" name="Science">
        <title>The Paleozoic origin of enzymatic lignin decomposition reconstructed from 31 fungal genomes.</title>
        <authorList>
            <person name="Floudas D."/>
            <person name="Binder M."/>
            <person name="Riley R."/>
            <person name="Barry K."/>
            <person name="Blanchette R.A."/>
            <person name="Henrissat B."/>
            <person name="Martinez A.T."/>
            <person name="Otillar R."/>
            <person name="Spatafora J.W."/>
            <person name="Yadav J.S."/>
            <person name="Aerts A."/>
            <person name="Benoit I."/>
            <person name="Boyd A."/>
            <person name="Carlson A."/>
            <person name="Copeland A."/>
            <person name="Coutinho P.M."/>
            <person name="de Vries R.P."/>
            <person name="Ferreira P."/>
            <person name="Findley K."/>
            <person name="Foster B."/>
            <person name="Gaskell J."/>
            <person name="Glotzer D."/>
            <person name="Gorecki P."/>
            <person name="Heitman J."/>
            <person name="Hesse C."/>
            <person name="Hori C."/>
            <person name="Igarashi K."/>
            <person name="Jurgens J.A."/>
            <person name="Kallen N."/>
            <person name="Kersten P."/>
            <person name="Kohler A."/>
            <person name="Kuees U."/>
            <person name="Kumar T.K.A."/>
            <person name="Kuo A."/>
            <person name="LaButti K."/>
            <person name="Larrondo L.F."/>
            <person name="Lindquist E."/>
            <person name="Ling A."/>
            <person name="Lombard V."/>
            <person name="Lucas S."/>
            <person name="Lundell T."/>
            <person name="Martin R."/>
            <person name="McLaughlin D.J."/>
            <person name="Morgenstern I."/>
            <person name="Morin E."/>
            <person name="Murat C."/>
            <person name="Nagy L.G."/>
            <person name="Nolan M."/>
            <person name="Ohm R.A."/>
            <person name="Patyshakuliyeva A."/>
            <person name="Rokas A."/>
            <person name="Ruiz-Duenas F.J."/>
            <person name="Sabat G."/>
            <person name="Salamov A."/>
            <person name="Samejima M."/>
            <person name="Schmutz J."/>
            <person name="Slot J.C."/>
            <person name="St John F."/>
            <person name="Stenlid J."/>
            <person name="Sun H."/>
            <person name="Sun S."/>
            <person name="Syed K."/>
            <person name="Tsang A."/>
            <person name="Wiebenga A."/>
            <person name="Young D."/>
            <person name="Pisabarro A."/>
            <person name="Eastwood D.C."/>
            <person name="Martin F."/>
            <person name="Cullen D."/>
            <person name="Grigoriev I.V."/>
            <person name="Hibbett D.S."/>
        </authorList>
    </citation>
    <scope>NUCLEOTIDE SEQUENCE [LARGE SCALE GENOMIC DNA]</scope>
    <source>
        <strain evidence="1 2">MD-104</strain>
    </source>
</reference>
<dbReference type="STRING" id="742152.A0A2H3J081"/>
<accession>A0A2H3J081</accession>
<dbReference type="GO" id="GO:0003676">
    <property type="term" value="F:nucleic acid binding"/>
    <property type="evidence" value="ECO:0007669"/>
    <property type="project" value="InterPro"/>
</dbReference>
<gene>
    <name evidence="1" type="ORF">WOLCODRAFT_60368</name>
</gene>
<dbReference type="OrthoDB" id="3230070at2759"/>
<dbReference type="SUPFAM" id="SSF53098">
    <property type="entry name" value="Ribonuclease H-like"/>
    <property type="match status" value="1"/>
</dbReference>
<keyword evidence="2" id="KW-1185">Reference proteome</keyword>
<protein>
    <submittedName>
        <fullName evidence="1">Uncharacterized protein</fullName>
    </submittedName>
</protein>
<dbReference type="AlphaFoldDB" id="A0A2H3J081"/>
<dbReference type="InterPro" id="IPR036397">
    <property type="entry name" value="RNaseH_sf"/>
</dbReference>
<dbReference type="InterPro" id="IPR012337">
    <property type="entry name" value="RNaseH-like_sf"/>
</dbReference>
<dbReference type="Proteomes" id="UP000218811">
    <property type="component" value="Unassembled WGS sequence"/>
</dbReference>
<name>A0A2H3J081_WOLCO</name>
<feature type="non-terminal residue" evidence="1">
    <location>
        <position position="230"/>
    </location>
</feature>